<feature type="domain" description="THIF-type NAD/FAD binding fold" evidence="6">
    <location>
        <begin position="23"/>
        <end position="554"/>
    </location>
</feature>
<dbReference type="PIRSF" id="PIRSF039099">
    <property type="entry name" value="APP-BP1"/>
    <property type="match status" value="1"/>
</dbReference>
<dbReference type="InterPro" id="IPR000594">
    <property type="entry name" value="ThiF_NAD_FAD-bd"/>
</dbReference>
<evidence type="ECO:0000256" key="5">
    <source>
        <dbReference type="PIRNR" id="PIRNR039099"/>
    </source>
</evidence>
<reference evidence="7" key="1">
    <citation type="journal article" date="2011" name="Genome Res.">
        <title>Deep small RNA sequencing from the nematode Ascaris reveals conservation, functional diversification, and novel developmental profiles.</title>
        <authorList>
            <person name="Wang J."/>
            <person name="Czech B."/>
            <person name="Crunk A."/>
            <person name="Wallace A."/>
            <person name="Mitreva M."/>
            <person name="Hannon G.J."/>
            <person name="Davis R.E."/>
        </authorList>
    </citation>
    <scope>NUCLEOTIDE SEQUENCE</scope>
</reference>
<dbReference type="InterPro" id="IPR045886">
    <property type="entry name" value="ThiF/MoeB/HesA"/>
</dbReference>
<evidence type="ECO:0000313" key="7">
    <source>
        <dbReference type="EMBL" id="ADY40628.1"/>
    </source>
</evidence>
<evidence type="ECO:0000256" key="4">
    <source>
        <dbReference type="ARBA" id="ARBA00022786"/>
    </source>
</evidence>
<dbReference type="Gene3D" id="3.40.50.720">
    <property type="entry name" value="NAD(P)-binding Rossmann-like Domain"/>
    <property type="match status" value="2"/>
</dbReference>
<dbReference type="GO" id="GO:0005737">
    <property type="term" value="C:cytoplasm"/>
    <property type="evidence" value="ECO:0007669"/>
    <property type="project" value="TreeGrafter"/>
</dbReference>
<dbReference type="InterPro" id="IPR030667">
    <property type="entry name" value="APP-BP1"/>
</dbReference>
<dbReference type="PANTHER" id="PTHR10953:SF29">
    <property type="entry name" value="NEDD8-ACTIVATING ENZYME E1 REGULATORY SUBUNIT"/>
    <property type="match status" value="1"/>
</dbReference>
<accession>F1KRX4</accession>
<organism evidence="7">
    <name type="scientific">Ascaris suum</name>
    <name type="common">Pig roundworm</name>
    <name type="synonym">Ascaris lumbricoides</name>
    <dbReference type="NCBI Taxonomy" id="6253"/>
    <lineage>
        <taxon>Eukaryota</taxon>
        <taxon>Metazoa</taxon>
        <taxon>Ecdysozoa</taxon>
        <taxon>Nematoda</taxon>
        <taxon>Chromadorea</taxon>
        <taxon>Rhabditida</taxon>
        <taxon>Spirurina</taxon>
        <taxon>Ascaridomorpha</taxon>
        <taxon>Ascaridoidea</taxon>
        <taxon>Ascarididae</taxon>
        <taxon>Ascaris</taxon>
    </lineage>
</organism>
<evidence type="ECO:0000256" key="3">
    <source>
        <dbReference type="ARBA" id="ARBA00015407"/>
    </source>
</evidence>
<dbReference type="UniPathway" id="UPA00885"/>
<name>F1KRX4_ASCSU</name>
<dbReference type="PANTHER" id="PTHR10953">
    <property type="entry name" value="UBIQUITIN-ACTIVATING ENZYME E1"/>
    <property type="match status" value="1"/>
</dbReference>
<dbReference type="EMBL" id="JI164874">
    <property type="protein sequence ID" value="ADY40628.1"/>
    <property type="molecule type" value="mRNA"/>
</dbReference>
<dbReference type="Pfam" id="PF00899">
    <property type="entry name" value="ThiF"/>
    <property type="match status" value="1"/>
</dbReference>
<evidence type="ECO:0000256" key="1">
    <source>
        <dbReference type="ARBA" id="ARBA00005032"/>
    </source>
</evidence>
<proteinExistence type="evidence at transcript level"/>
<dbReference type="GO" id="GO:0019781">
    <property type="term" value="F:NEDD8 activating enzyme activity"/>
    <property type="evidence" value="ECO:0007669"/>
    <property type="project" value="UniProtKB-UniRule"/>
</dbReference>
<comment type="similarity">
    <text evidence="2 5">Belongs to the ubiquitin-activating E1 family. ULA1 subfamily.</text>
</comment>
<keyword evidence="4 5" id="KW-0833">Ubl conjugation pathway</keyword>
<sequence length="557" mass="63299">MDMHRLHTRQLPKFEGIMAADRYDRQVRLWGDEGQICVEHASICMLGSSALATEILKNLVLTGVQSVHIIDSALVTNPDVGNNFFVEEEEIGEPRAKVAVRWLKELNPSVEGDYDIRSVEEVVKTDLESLQHFTLVIGSNLHEATAVAISDFLFDRNVPFLHARIFGFVGYIRICVKEHTILNSRAENVAPDVRLDNPFDELNEMVDALDLDSMSYEEHSHTPYLLLYLKALKLWRKELQDETIFPDDYKKRKHFEKVFMSLRRPQPDTDSMEEENFIEGRTALARSMRITKIPSNVRELLDHPKAEEPDCTRFWVMVAALRRFVITEGVMPLTGILPDMISDSERYVALASIYRKRATEDAEKVFEHALEITREKQLPDDLIKLSDCEFFCRNASMIGVQHGTTITQELNSQLENIIADVRDAELTPHPSTGVVQIPPAVWYILLRAVDRFYSGKSRYPGTNGVPCTIDSYDLKARLDGLIADCKLMNANDISEKIPSDAIDEMCRYGCAELHVIASLIGGIAAQEAIKLATHQYVPIDNTFIFDGHTQNARTYRL</sequence>
<evidence type="ECO:0000259" key="6">
    <source>
        <dbReference type="Pfam" id="PF00899"/>
    </source>
</evidence>
<dbReference type="GO" id="GO:0045116">
    <property type="term" value="P:protein neddylation"/>
    <property type="evidence" value="ECO:0007669"/>
    <property type="project" value="UniProtKB-UniRule"/>
</dbReference>
<dbReference type="AlphaFoldDB" id="F1KRX4"/>
<protein>
    <recommendedName>
        <fullName evidence="3 5">NEDD8-activating enzyme E1 regulatory subunit</fullName>
    </recommendedName>
</protein>
<dbReference type="InterPro" id="IPR035985">
    <property type="entry name" value="Ubiquitin-activating_enz"/>
</dbReference>
<comment type="pathway">
    <text evidence="1 5">Protein modification; protein neddylation.</text>
</comment>
<dbReference type="SUPFAM" id="SSF69572">
    <property type="entry name" value="Activating enzymes of the ubiquitin-like proteins"/>
    <property type="match status" value="1"/>
</dbReference>
<evidence type="ECO:0000256" key="2">
    <source>
        <dbReference type="ARBA" id="ARBA00006868"/>
    </source>
</evidence>